<evidence type="ECO:0000256" key="3">
    <source>
        <dbReference type="ARBA" id="ARBA00035647"/>
    </source>
</evidence>
<protein>
    <recommendedName>
        <fullName evidence="4">Small ribosomal subunit protein mS38</fullName>
    </recommendedName>
</protein>
<dbReference type="GO" id="GO:0045862">
    <property type="term" value="P:positive regulation of proteolysis"/>
    <property type="evidence" value="ECO:0007669"/>
    <property type="project" value="Ensembl"/>
</dbReference>
<accession>A0A096MZK4</accession>
<dbReference type="STRING" id="9555.ENSPANP00000005408"/>
<evidence type="ECO:0000313" key="8">
    <source>
        <dbReference type="Proteomes" id="UP000028761"/>
    </source>
</evidence>
<dbReference type="Proteomes" id="UP000028761">
    <property type="component" value="Chromosome 1"/>
</dbReference>
<evidence type="ECO:0000256" key="5">
    <source>
        <dbReference type="SAM" id="MobiDB-lite"/>
    </source>
</evidence>
<reference evidence="7" key="2">
    <citation type="submission" date="2025-08" db="UniProtKB">
        <authorList>
            <consortium name="Ensembl"/>
        </authorList>
    </citation>
    <scope>IDENTIFICATION</scope>
</reference>
<comment type="subcellular location">
    <subcellularLocation>
        <location evidence="1">Mitochondrion</location>
    </subcellularLocation>
</comment>
<dbReference type="CDD" id="cd23699">
    <property type="entry name" value="At5g63150_CTD"/>
    <property type="match status" value="1"/>
</dbReference>
<dbReference type="PANTHER" id="PTHR32035:SF3">
    <property type="entry name" value="SMALL RIBOSOMAL SUBUNIT PROTEIN MS38"/>
    <property type="match status" value="1"/>
</dbReference>
<comment type="similarity">
    <text evidence="3">Belongs to the mitochondrion-specific ribosomal protein mS38 family.</text>
</comment>
<feature type="domain" description="Ribosomal protein mS38 C-terminal" evidence="6">
    <location>
        <begin position="126"/>
        <end position="159"/>
    </location>
</feature>
<dbReference type="KEGG" id="panu:101008545"/>
<dbReference type="GO" id="GO:0005654">
    <property type="term" value="C:nucleoplasm"/>
    <property type="evidence" value="ECO:0007669"/>
    <property type="project" value="Ensembl"/>
</dbReference>
<dbReference type="RefSeq" id="XP_009207641.1">
    <property type="nucleotide sequence ID" value="XM_009209377.3"/>
</dbReference>
<evidence type="ECO:0000256" key="2">
    <source>
        <dbReference type="ARBA" id="ARBA00023128"/>
    </source>
</evidence>
<keyword evidence="8" id="KW-1185">Reference proteome</keyword>
<dbReference type="Ensembl" id="ENSPANT00000020521.3">
    <property type="protein sequence ID" value="ENSPANP00000005408.1"/>
    <property type="gene ID" value="ENSPANG00000026224.3"/>
</dbReference>
<dbReference type="OrthoDB" id="6139741at2759"/>
<dbReference type="Bgee" id="ENSPANG00000026224">
    <property type="expression patterns" value="Expressed in lateral hypothalamic nucleus and 66 other cell types or tissues"/>
</dbReference>
<evidence type="ECO:0000259" key="6">
    <source>
        <dbReference type="SMART" id="SM01155"/>
    </source>
</evidence>
<dbReference type="SMART" id="SM01155">
    <property type="entry name" value="DUF1713"/>
    <property type="match status" value="1"/>
</dbReference>
<dbReference type="OMA" id="GWTTPKI"/>
<dbReference type="InterPro" id="IPR013177">
    <property type="entry name" value="Ribosomal_mS38_C"/>
</dbReference>
<evidence type="ECO:0000256" key="4">
    <source>
        <dbReference type="ARBA" id="ARBA00035682"/>
    </source>
</evidence>
<keyword evidence="2" id="KW-0496">Mitochondrion</keyword>
<dbReference type="eggNOG" id="ENOG502S2YD">
    <property type="taxonomic scope" value="Eukaryota"/>
</dbReference>
<dbReference type="RefSeq" id="XP_003891012.1">
    <property type="nucleotide sequence ID" value="XM_003890963.2"/>
</dbReference>
<reference evidence="7" key="3">
    <citation type="submission" date="2025-09" db="UniProtKB">
        <authorList>
            <consortium name="Ensembl"/>
        </authorList>
    </citation>
    <scope>IDENTIFICATION</scope>
</reference>
<dbReference type="HOGENOM" id="CLU_112940_1_0_1"/>
<sequence length="199" mass="22298">MLLGRLTSQLLRAVPWAGGRPPWPVSGVLGSRACGPLYSTPPAGPGRAASLPRKGAQLELEEMLVPRKMCVSPLESWLTARCFLPRLDSGTGGPVAPPQSHQCPPSPIGEGAEQGDEGVGDAPQIQCKNVLKIRRRKMNRHKYRKLVKRTRFLRKKIREGRLKRKQIKFEKDLRRIWLKAGLKEAPEGWQTPNIYLRSK</sequence>
<dbReference type="RefSeq" id="XP_003891014.1">
    <property type="nucleotide sequence ID" value="XM_003890965.2"/>
</dbReference>
<dbReference type="Pfam" id="PF08213">
    <property type="entry name" value="COX24_C"/>
    <property type="match status" value="1"/>
</dbReference>
<feature type="region of interest" description="Disordered" evidence="5">
    <location>
        <begin position="91"/>
        <end position="121"/>
    </location>
</feature>
<name>A0A096MZK4_PAPAN</name>
<dbReference type="AlphaFoldDB" id="A0A096MZK4"/>
<evidence type="ECO:0000313" key="7">
    <source>
        <dbReference type="Ensembl" id="ENSPANP00000005408.1"/>
    </source>
</evidence>
<dbReference type="GeneTree" id="ENSGT00390000012802"/>
<organism evidence="7 8">
    <name type="scientific">Papio anubis</name>
    <name type="common">Olive baboon</name>
    <dbReference type="NCBI Taxonomy" id="9555"/>
    <lineage>
        <taxon>Eukaryota</taxon>
        <taxon>Metazoa</taxon>
        <taxon>Chordata</taxon>
        <taxon>Craniata</taxon>
        <taxon>Vertebrata</taxon>
        <taxon>Euteleostomi</taxon>
        <taxon>Mammalia</taxon>
        <taxon>Eutheria</taxon>
        <taxon>Euarchontoglires</taxon>
        <taxon>Primates</taxon>
        <taxon>Haplorrhini</taxon>
        <taxon>Catarrhini</taxon>
        <taxon>Cercopithecidae</taxon>
        <taxon>Cercopithecinae</taxon>
        <taxon>Papio</taxon>
    </lineage>
</organism>
<evidence type="ECO:0000256" key="1">
    <source>
        <dbReference type="ARBA" id="ARBA00004173"/>
    </source>
</evidence>
<dbReference type="GeneID" id="101008545"/>
<dbReference type="CTD" id="54998"/>
<dbReference type="GO" id="GO:0005759">
    <property type="term" value="C:mitochondrial matrix"/>
    <property type="evidence" value="ECO:0007669"/>
    <property type="project" value="Ensembl"/>
</dbReference>
<dbReference type="PANTHER" id="PTHR32035">
    <property type="entry name" value="AURORA KINASE A-INTERACTING PROTEIN"/>
    <property type="match status" value="1"/>
</dbReference>
<gene>
    <name evidence="7" type="primary">AURKAIP1</name>
</gene>
<reference evidence="7 8" key="1">
    <citation type="submission" date="2012-03" db="EMBL/GenBank/DDBJ databases">
        <title>Whole Genome Assembly of Papio anubis.</title>
        <authorList>
            <person name="Liu Y.L."/>
            <person name="Abraham K.A."/>
            <person name="Akbar H.A."/>
            <person name="Ali S.A."/>
            <person name="Anosike U.A."/>
            <person name="Aqrawi P.A."/>
            <person name="Arias F.A."/>
            <person name="Attaway T.A."/>
            <person name="Awwad R.A."/>
            <person name="Babu C.B."/>
            <person name="Bandaranaike D.B."/>
            <person name="Battles P.B."/>
            <person name="Bell A.B."/>
            <person name="Beltran B.B."/>
            <person name="Berhane-Mersha D.B."/>
            <person name="Bess C.B."/>
            <person name="Bickham C.B."/>
            <person name="Bolden T.B."/>
            <person name="Carter K.C."/>
            <person name="Chau D.C."/>
            <person name="Chavez A.C."/>
            <person name="Clerc-Blankenburg K.C."/>
            <person name="Coyle M.C."/>
            <person name="Dao M.D."/>
            <person name="Davila M.L.D."/>
            <person name="Davy-Carroll L.D."/>
            <person name="Denson S.D."/>
            <person name="Dinh H.D."/>
            <person name="Fernandez S.F."/>
            <person name="Fernando P.F."/>
            <person name="Forbes L.F."/>
            <person name="Francis C.F."/>
            <person name="Francisco L.F."/>
            <person name="Fu Q.F."/>
            <person name="Garcia-Iii R.G."/>
            <person name="Garrett T.G."/>
            <person name="Gross S.G."/>
            <person name="Gubbala S.G."/>
            <person name="Hirani K.H."/>
            <person name="Hogues M.H."/>
            <person name="Hollins B.H."/>
            <person name="Jackson L.J."/>
            <person name="Javaid M.J."/>
            <person name="Jhangiani S.J."/>
            <person name="Johnson A.J."/>
            <person name="Johnson B.J."/>
            <person name="Jones J.J."/>
            <person name="Joshi V.J."/>
            <person name="Kalu J.K."/>
            <person name="Khan N.K."/>
            <person name="Korchina V.K."/>
            <person name="Kovar C.K."/>
            <person name="Lago L.L."/>
            <person name="Lara F.L."/>
            <person name="Le T.-K.L."/>
            <person name="Lee S.L."/>
            <person name="Legall-Iii F.L."/>
            <person name="Lemon S.L."/>
            <person name="Liu J.L."/>
            <person name="Liu Y.-S.L."/>
            <person name="Liyanage D.L."/>
            <person name="Lopez J.L."/>
            <person name="Lorensuhewa L.L."/>
            <person name="Mata R.M."/>
            <person name="Mathew T.M."/>
            <person name="Mercado C.M."/>
            <person name="Mercado I.M."/>
            <person name="Morales K.M."/>
            <person name="Morgan M.M."/>
            <person name="Munidasa M.M."/>
            <person name="Ngo D.N."/>
            <person name="Nguyen L.N."/>
            <person name="Nguyen T.N."/>
            <person name="Nguyen N.N."/>
            <person name="Obregon M.O."/>
            <person name="Okwuonu G.O."/>
            <person name="Ongeri F.O."/>
            <person name="Onwere C.O."/>
            <person name="Osifeso I.O."/>
            <person name="Parra A.P."/>
            <person name="Patil S.P."/>
            <person name="Perez A.P."/>
            <person name="Perez Y.P."/>
            <person name="Pham C.P."/>
            <person name="Pu L.-L.P."/>
            <person name="Puazo M.P."/>
            <person name="Quiroz J.Q."/>
            <person name="Rouhana J.R."/>
            <person name="Ruiz M.R."/>
            <person name="Ruiz S.-J.R."/>
            <person name="Saada N.S."/>
            <person name="Santibanez J.S."/>
            <person name="Scheel M.S."/>
            <person name="Schneider B.S."/>
            <person name="Simmons D.S."/>
            <person name="Sisson I.S."/>
            <person name="Tang L.-Y.T."/>
            <person name="Thornton R.T."/>
            <person name="Tisius J.T."/>
            <person name="Toledanes G.T."/>
            <person name="Trejos Z.T."/>
            <person name="Usmani K.U."/>
            <person name="Varghese R.V."/>
            <person name="Vattathil S.V."/>
            <person name="Vee V.V."/>
            <person name="Walker D.W."/>
            <person name="Weissenberger G.W."/>
            <person name="White C.W."/>
            <person name="Williams A.W."/>
            <person name="Woodworth J.W."/>
            <person name="Wright R.W."/>
            <person name="Zhu Y.Z."/>
            <person name="Han Y.H."/>
            <person name="Newsham I.N."/>
            <person name="Nazareth L.N."/>
            <person name="Worley K.W."/>
            <person name="Muzny D.M."/>
            <person name="Rogers J.R."/>
            <person name="Gibbs R.G."/>
        </authorList>
    </citation>
    <scope>NUCLEOTIDE SEQUENCE [LARGE SCALE GENOMIC DNA]</scope>
</reference>
<proteinExistence type="inferred from homology"/>